<protein>
    <recommendedName>
        <fullName evidence="6">Ribosomal RNA small subunit methyltransferase G</fullName>
        <ecNumber evidence="6">2.1.1.170</ecNumber>
    </recommendedName>
    <alternativeName>
        <fullName evidence="6">16S rRNA 7-methylguanosine methyltransferase</fullName>
        <shortName evidence="6">16S rRNA m7G methyltransferase</shortName>
    </alternativeName>
</protein>
<dbReference type="GO" id="GO:0005829">
    <property type="term" value="C:cytosol"/>
    <property type="evidence" value="ECO:0007669"/>
    <property type="project" value="TreeGrafter"/>
</dbReference>
<dbReference type="HAMAP" id="MF_00074">
    <property type="entry name" value="16SrRNA_methyltr_G"/>
    <property type="match status" value="1"/>
</dbReference>
<dbReference type="EC" id="2.1.1.170" evidence="6"/>
<evidence type="ECO:0000256" key="5">
    <source>
        <dbReference type="ARBA" id="ARBA00022691"/>
    </source>
</evidence>
<dbReference type="GO" id="GO:0070043">
    <property type="term" value="F:rRNA (guanine-N7-)-methyltransferase activity"/>
    <property type="evidence" value="ECO:0007669"/>
    <property type="project" value="UniProtKB-UniRule"/>
</dbReference>
<dbReference type="Proteomes" id="UP000244162">
    <property type="component" value="Unassembled WGS sequence"/>
</dbReference>
<dbReference type="PANTHER" id="PTHR31760:SF0">
    <property type="entry name" value="S-ADENOSYL-L-METHIONINE-DEPENDENT METHYLTRANSFERASES SUPERFAMILY PROTEIN"/>
    <property type="match status" value="1"/>
</dbReference>
<comment type="similarity">
    <text evidence="6">Belongs to the methyltransferase superfamily. RNA methyltransferase RsmG family.</text>
</comment>
<evidence type="ECO:0000256" key="4">
    <source>
        <dbReference type="ARBA" id="ARBA00022679"/>
    </source>
</evidence>
<dbReference type="Gene3D" id="3.40.50.150">
    <property type="entry name" value="Vaccinia Virus protein VP39"/>
    <property type="match status" value="1"/>
</dbReference>
<dbReference type="RefSeq" id="WP_107966647.1">
    <property type="nucleotide sequence ID" value="NZ_NWBU01000004.1"/>
</dbReference>
<comment type="function">
    <text evidence="6">Specifically methylates the N7 position of guanine in position 527 of 16S rRNA.</text>
</comment>
<keyword evidence="8" id="KW-1185">Reference proteome</keyword>
<keyword evidence="2 6" id="KW-0698">rRNA processing</keyword>
<name>A0A2T5G2P6_9SPHN</name>
<proteinExistence type="inferred from homology"/>
<reference evidence="7 8" key="1">
    <citation type="submission" date="2017-09" db="EMBL/GenBank/DDBJ databases">
        <title>Sphingomonas panjinensis sp.nov., isolated from oil-contaminated soil.</title>
        <authorList>
            <person name="Wang L."/>
            <person name="Chen L."/>
        </authorList>
    </citation>
    <scope>NUCLEOTIDE SEQUENCE [LARGE SCALE GENOMIC DNA]</scope>
    <source>
        <strain evidence="7 8">FW-11</strain>
    </source>
</reference>
<evidence type="ECO:0000256" key="3">
    <source>
        <dbReference type="ARBA" id="ARBA00022603"/>
    </source>
</evidence>
<dbReference type="NCBIfam" id="TIGR00138">
    <property type="entry name" value="rsmG_gidB"/>
    <property type="match status" value="1"/>
</dbReference>
<comment type="subcellular location">
    <subcellularLocation>
        <location evidence="6">Cytoplasm</location>
    </subcellularLocation>
</comment>
<dbReference type="AlphaFoldDB" id="A0A2T5G2P6"/>
<accession>A0A2T5G2P6</accession>
<comment type="caution">
    <text evidence="6">Lacks conserved residue(s) required for the propagation of feature annotation.</text>
</comment>
<sequence length="210" mass="23341">MTEDEAQAWLRDRLAVPRETMERLEAFIAFLLAEARHQNLISESTIPNIWARHIVDSAQLLPLAVSVHHDWLDLGSGAGFPGLVVATLDDRRMTLVESRAKRIAFLRAAAEQLGIAARTRVQGTRVEMMGDAKFDVISARAFAPLDKLFALAGRFATPDTLWLLPKGRSAATELEAVRHSWQGDFRIEPSVTDPDAAIIVARNVRPKGRR</sequence>
<feature type="binding site" evidence="6">
    <location>
        <begin position="126"/>
        <end position="127"/>
    </location>
    <ligand>
        <name>S-adenosyl-L-methionine</name>
        <dbReference type="ChEBI" id="CHEBI:59789"/>
    </ligand>
</feature>
<keyword evidence="4 6" id="KW-0808">Transferase</keyword>
<evidence type="ECO:0000313" key="8">
    <source>
        <dbReference type="Proteomes" id="UP000244162"/>
    </source>
</evidence>
<evidence type="ECO:0000313" key="7">
    <source>
        <dbReference type="EMBL" id="PTQ13415.1"/>
    </source>
</evidence>
<evidence type="ECO:0000256" key="2">
    <source>
        <dbReference type="ARBA" id="ARBA00022552"/>
    </source>
</evidence>
<dbReference type="InterPro" id="IPR003682">
    <property type="entry name" value="rRNA_ssu_MeTfrase_G"/>
</dbReference>
<dbReference type="InterPro" id="IPR029063">
    <property type="entry name" value="SAM-dependent_MTases_sf"/>
</dbReference>
<comment type="catalytic activity">
    <reaction evidence="6">
        <text>guanosine(527) in 16S rRNA + S-adenosyl-L-methionine = N(7)-methylguanosine(527) in 16S rRNA + S-adenosyl-L-homocysteine</text>
        <dbReference type="Rhea" id="RHEA:42732"/>
        <dbReference type="Rhea" id="RHEA-COMP:10209"/>
        <dbReference type="Rhea" id="RHEA-COMP:10210"/>
        <dbReference type="ChEBI" id="CHEBI:57856"/>
        <dbReference type="ChEBI" id="CHEBI:59789"/>
        <dbReference type="ChEBI" id="CHEBI:74269"/>
        <dbReference type="ChEBI" id="CHEBI:74480"/>
        <dbReference type="EC" id="2.1.1.170"/>
    </reaction>
</comment>
<dbReference type="OrthoDB" id="9808773at2"/>
<comment type="caution">
    <text evidence="7">The sequence shown here is derived from an EMBL/GenBank/DDBJ whole genome shotgun (WGS) entry which is preliminary data.</text>
</comment>
<keyword evidence="1 6" id="KW-0963">Cytoplasm</keyword>
<organism evidence="7 8">
    <name type="scientific">Sphingomonas oleivorans</name>
    <dbReference type="NCBI Taxonomy" id="1735121"/>
    <lineage>
        <taxon>Bacteria</taxon>
        <taxon>Pseudomonadati</taxon>
        <taxon>Pseudomonadota</taxon>
        <taxon>Alphaproteobacteria</taxon>
        <taxon>Sphingomonadales</taxon>
        <taxon>Sphingomonadaceae</taxon>
        <taxon>Sphingomonas</taxon>
    </lineage>
</organism>
<feature type="binding site" evidence="6">
    <location>
        <position position="80"/>
    </location>
    <ligand>
        <name>S-adenosyl-L-methionine</name>
        <dbReference type="ChEBI" id="CHEBI:59789"/>
    </ligand>
</feature>
<feature type="binding site" evidence="6">
    <location>
        <position position="75"/>
    </location>
    <ligand>
        <name>S-adenosyl-L-methionine</name>
        <dbReference type="ChEBI" id="CHEBI:59789"/>
    </ligand>
</feature>
<evidence type="ECO:0000256" key="6">
    <source>
        <dbReference type="HAMAP-Rule" id="MF_00074"/>
    </source>
</evidence>
<dbReference type="Pfam" id="PF02527">
    <property type="entry name" value="GidB"/>
    <property type="match status" value="1"/>
</dbReference>
<dbReference type="EMBL" id="NWBU01000004">
    <property type="protein sequence ID" value="PTQ13415.1"/>
    <property type="molecule type" value="Genomic_DNA"/>
</dbReference>
<evidence type="ECO:0000256" key="1">
    <source>
        <dbReference type="ARBA" id="ARBA00022490"/>
    </source>
</evidence>
<gene>
    <name evidence="6 7" type="primary">rsmG</name>
    <name evidence="7" type="ORF">CLG96_04790</name>
</gene>
<keyword evidence="5 6" id="KW-0949">S-adenosyl-L-methionine</keyword>
<dbReference type="SUPFAM" id="SSF53335">
    <property type="entry name" value="S-adenosyl-L-methionine-dependent methyltransferases"/>
    <property type="match status" value="1"/>
</dbReference>
<keyword evidence="3 6" id="KW-0489">Methyltransferase</keyword>
<dbReference type="PANTHER" id="PTHR31760">
    <property type="entry name" value="S-ADENOSYL-L-METHIONINE-DEPENDENT METHYLTRANSFERASES SUPERFAMILY PROTEIN"/>
    <property type="match status" value="1"/>
</dbReference>
<feature type="binding site" evidence="6">
    <location>
        <position position="140"/>
    </location>
    <ligand>
        <name>S-adenosyl-L-methionine</name>
        <dbReference type="ChEBI" id="CHEBI:59789"/>
    </ligand>
</feature>